<dbReference type="PANTHER" id="PTHR23310">
    <property type="entry name" value="ACYL-COA-BINDING PROTEIN, ACBP"/>
    <property type="match status" value="1"/>
</dbReference>
<dbReference type="STRING" id="644352.J3NNF3"/>
<dbReference type="InterPro" id="IPR035984">
    <property type="entry name" value="Acyl-CoA-binding_sf"/>
</dbReference>
<evidence type="ECO:0000256" key="2">
    <source>
        <dbReference type="ARBA" id="ARBA00023121"/>
    </source>
</evidence>
<dbReference type="FunCoup" id="J3NNF3">
    <property type="interactions" value="401"/>
</dbReference>
<feature type="region of interest" description="Disordered" evidence="3">
    <location>
        <begin position="1"/>
        <end position="20"/>
    </location>
</feature>
<evidence type="ECO:0000313" key="5">
    <source>
        <dbReference type="EMBL" id="EJT77704.1"/>
    </source>
</evidence>
<dbReference type="Pfam" id="PF00887">
    <property type="entry name" value="ACBP"/>
    <property type="match status" value="1"/>
</dbReference>
<dbReference type="VEuPathDB" id="FungiDB:GGTG_02809"/>
<name>J3NNF3_GAET3</name>
<dbReference type="HOGENOM" id="CLU_118853_2_0_1"/>
<dbReference type="InterPro" id="IPR014352">
    <property type="entry name" value="FERM/acyl-CoA-bd_prot_sf"/>
</dbReference>
<dbReference type="GO" id="GO:0006631">
    <property type="term" value="P:fatty acid metabolic process"/>
    <property type="evidence" value="ECO:0007669"/>
    <property type="project" value="TreeGrafter"/>
</dbReference>
<dbReference type="GeneID" id="20343267"/>
<reference evidence="7" key="1">
    <citation type="submission" date="2010-07" db="EMBL/GenBank/DDBJ databases">
        <title>The genome sequence of Gaeumannomyces graminis var. tritici strain R3-111a-1.</title>
        <authorList>
            <consortium name="The Broad Institute Genome Sequencing Platform"/>
            <person name="Ma L.-J."/>
            <person name="Dead R."/>
            <person name="Young S."/>
            <person name="Zeng Q."/>
            <person name="Koehrsen M."/>
            <person name="Alvarado L."/>
            <person name="Berlin A."/>
            <person name="Chapman S.B."/>
            <person name="Chen Z."/>
            <person name="Freedman E."/>
            <person name="Gellesch M."/>
            <person name="Goldberg J."/>
            <person name="Griggs A."/>
            <person name="Gujja S."/>
            <person name="Heilman E.R."/>
            <person name="Heiman D."/>
            <person name="Hepburn T."/>
            <person name="Howarth C."/>
            <person name="Jen D."/>
            <person name="Larson L."/>
            <person name="Mehta T."/>
            <person name="Neiman D."/>
            <person name="Pearson M."/>
            <person name="Roberts A."/>
            <person name="Saif S."/>
            <person name="Shea T."/>
            <person name="Shenoy N."/>
            <person name="Sisk P."/>
            <person name="Stolte C."/>
            <person name="Sykes S."/>
            <person name="Walk T."/>
            <person name="White J."/>
            <person name="Yandava C."/>
            <person name="Haas B."/>
            <person name="Nusbaum C."/>
            <person name="Birren B."/>
        </authorList>
    </citation>
    <scope>NUCLEOTIDE SEQUENCE [LARGE SCALE GENOMIC DNA]</scope>
    <source>
        <strain evidence="7">R3-111a-1</strain>
    </source>
</reference>
<reference evidence="6" key="4">
    <citation type="journal article" date="2015" name="G3 (Bethesda)">
        <title>Genome sequences of three phytopathogenic species of the Magnaporthaceae family of fungi.</title>
        <authorList>
            <person name="Okagaki L.H."/>
            <person name="Nunes C.C."/>
            <person name="Sailsbery J."/>
            <person name="Clay B."/>
            <person name="Brown D."/>
            <person name="John T."/>
            <person name="Oh Y."/>
            <person name="Young N."/>
            <person name="Fitzgerald M."/>
            <person name="Haas B.J."/>
            <person name="Zeng Q."/>
            <person name="Young S."/>
            <person name="Adiconis X."/>
            <person name="Fan L."/>
            <person name="Levin J.Z."/>
            <person name="Mitchell T.K."/>
            <person name="Okubara P.A."/>
            <person name="Farman M.L."/>
            <person name="Kohn L.M."/>
            <person name="Birren B."/>
            <person name="Ma L.-J."/>
            <person name="Dean R.A."/>
        </authorList>
    </citation>
    <scope>NUCLEOTIDE SEQUENCE</scope>
    <source>
        <strain evidence="6">R3-111a-1</strain>
    </source>
</reference>
<accession>J3NNF3</accession>
<sequence>MSASQSDAFQKAVKDSKKLTSKPSNEELLELYGLFKVATGEDITKAPDPGMFDLKGKAKKNAWQKAVDDCDTSEDAQEKYVALVEKLKASCGYDENKEPESVG</sequence>
<dbReference type="EMBL" id="GL385396">
    <property type="protein sequence ID" value="EJT77704.1"/>
    <property type="molecule type" value="Genomic_DNA"/>
</dbReference>
<dbReference type="PROSITE" id="PS51228">
    <property type="entry name" value="ACB_2"/>
    <property type="match status" value="1"/>
</dbReference>
<reference evidence="6" key="5">
    <citation type="submission" date="2018-04" db="UniProtKB">
        <authorList>
            <consortium name="EnsemblFungi"/>
        </authorList>
    </citation>
    <scope>IDENTIFICATION</scope>
    <source>
        <strain evidence="6">R3-111a-1</strain>
    </source>
</reference>
<dbReference type="Gene3D" id="1.20.80.10">
    <property type="match status" value="1"/>
</dbReference>
<evidence type="ECO:0000313" key="7">
    <source>
        <dbReference type="Proteomes" id="UP000006039"/>
    </source>
</evidence>
<reference evidence="5" key="3">
    <citation type="submission" date="2010-09" db="EMBL/GenBank/DDBJ databases">
        <title>Annotation of Gaeumannomyces graminis var. tritici R3-111a-1.</title>
        <authorList>
            <consortium name="The Broad Institute Genome Sequencing Platform"/>
            <person name="Ma L.-J."/>
            <person name="Dead R."/>
            <person name="Young S.K."/>
            <person name="Zeng Q."/>
            <person name="Gargeya S."/>
            <person name="Fitzgerald M."/>
            <person name="Haas B."/>
            <person name="Abouelleil A."/>
            <person name="Alvarado L."/>
            <person name="Arachchi H.M."/>
            <person name="Berlin A."/>
            <person name="Brown A."/>
            <person name="Chapman S.B."/>
            <person name="Chen Z."/>
            <person name="Dunbar C."/>
            <person name="Freedman E."/>
            <person name="Gearin G."/>
            <person name="Gellesch M."/>
            <person name="Goldberg J."/>
            <person name="Griggs A."/>
            <person name="Gujja S."/>
            <person name="Heiman D."/>
            <person name="Howarth C."/>
            <person name="Larson L."/>
            <person name="Lui A."/>
            <person name="MacDonald P.J.P."/>
            <person name="Mehta T."/>
            <person name="Montmayeur A."/>
            <person name="Murphy C."/>
            <person name="Neiman D."/>
            <person name="Pearson M."/>
            <person name="Priest M."/>
            <person name="Roberts A."/>
            <person name="Saif S."/>
            <person name="Shea T."/>
            <person name="Shenoy N."/>
            <person name="Sisk P."/>
            <person name="Stolte C."/>
            <person name="Sykes S."/>
            <person name="Yandava C."/>
            <person name="Wortman J."/>
            <person name="Nusbaum C."/>
            <person name="Birren B."/>
        </authorList>
    </citation>
    <scope>NUCLEOTIDE SEQUENCE</scope>
    <source>
        <strain evidence="5">R3-111a-1</strain>
    </source>
</reference>
<feature type="domain" description="ACB" evidence="4">
    <location>
        <begin position="5"/>
        <end position="93"/>
    </location>
</feature>
<evidence type="ECO:0000313" key="6">
    <source>
        <dbReference type="EnsemblFungi" id="EJT77704"/>
    </source>
</evidence>
<evidence type="ECO:0000259" key="4">
    <source>
        <dbReference type="PROSITE" id="PS51228"/>
    </source>
</evidence>
<dbReference type="PANTHER" id="PTHR23310:SF62">
    <property type="entry name" value="ACYL-COA BINDING PROTEIN 1, ISOFORM A"/>
    <property type="match status" value="1"/>
</dbReference>
<dbReference type="GO" id="GO:0000062">
    <property type="term" value="F:fatty-acyl-CoA binding"/>
    <property type="evidence" value="ECO:0007669"/>
    <property type="project" value="InterPro"/>
</dbReference>
<evidence type="ECO:0000256" key="3">
    <source>
        <dbReference type="SAM" id="MobiDB-lite"/>
    </source>
</evidence>
<dbReference type="EnsemblFungi" id="EJT77704">
    <property type="protein sequence ID" value="EJT77704"/>
    <property type="gene ID" value="GGTG_02809"/>
</dbReference>
<keyword evidence="7" id="KW-1185">Reference proteome</keyword>
<protein>
    <recommendedName>
        <fullName evidence="4">ACB domain-containing protein</fullName>
    </recommendedName>
</protein>
<dbReference type="RefSeq" id="XP_009218849.1">
    <property type="nucleotide sequence ID" value="XM_009220585.1"/>
</dbReference>
<dbReference type="Proteomes" id="UP000006039">
    <property type="component" value="Unassembled WGS sequence"/>
</dbReference>
<organism evidence="5">
    <name type="scientific">Gaeumannomyces tritici (strain R3-111a-1)</name>
    <name type="common">Wheat and barley take-all root rot fungus</name>
    <name type="synonym">Gaeumannomyces graminis var. tritici</name>
    <dbReference type="NCBI Taxonomy" id="644352"/>
    <lineage>
        <taxon>Eukaryota</taxon>
        <taxon>Fungi</taxon>
        <taxon>Dikarya</taxon>
        <taxon>Ascomycota</taxon>
        <taxon>Pezizomycotina</taxon>
        <taxon>Sordariomycetes</taxon>
        <taxon>Sordariomycetidae</taxon>
        <taxon>Magnaporthales</taxon>
        <taxon>Magnaporthaceae</taxon>
        <taxon>Gaeumannomyces</taxon>
    </lineage>
</organism>
<dbReference type="InterPro" id="IPR000582">
    <property type="entry name" value="Acyl-CoA-binding_protein"/>
</dbReference>
<keyword evidence="2" id="KW-0446">Lipid-binding</keyword>
<dbReference type="OrthoDB" id="346910at2759"/>
<dbReference type="eggNOG" id="KOG0817">
    <property type="taxonomic scope" value="Eukaryota"/>
</dbReference>
<comment type="similarity">
    <text evidence="1">Belongs to the ACBP family.</text>
</comment>
<proteinExistence type="inferred from homology"/>
<dbReference type="AlphaFoldDB" id="J3NNF3"/>
<dbReference type="PRINTS" id="PR00689">
    <property type="entry name" value="ACOABINDINGP"/>
</dbReference>
<evidence type="ECO:0000256" key="1">
    <source>
        <dbReference type="ARBA" id="ARBA00005567"/>
    </source>
</evidence>
<gene>
    <name evidence="6" type="primary">20343267</name>
    <name evidence="5" type="ORF">GGTG_02809</name>
</gene>
<dbReference type="SUPFAM" id="SSF47027">
    <property type="entry name" value="Acyl-CoA binding protein"/>
    <property type="match status" value="1"/>
</dbReference>
<reference evidence="5" key="2">
    <citation type="submission" date="2010-07" db="EMBL/GenBank/DDBJ databases">
        <authorList>
            <consortium name="The Broad Institute Genome Sequencing Platform"/>
            <consortium name="Broad Institute Genome Sequencing Center for Infectious Disease"/>
            <person name="Ma L.-J."/>
            <person name="Dead R."/>
            <person name="Young S."/>
            <person name="Zeng Q."/>
            <person name="Koehrsen M."/>
            <person name="Alvarado L."/>
            <person name="Berlin A."/>
            <person name="Chapman S.B."/>
            <person name="Chen Z."/>
            <person name="Freedman E."/>
            <person name="Gellesch M."/>
            <person name="Goldberg J."/>
            <person name="Griggs A."/>
            <person name="Gujja S."/>
            <person name="Heilman E.R."/>
            <person name="Heiman D."/>
            <person name="Hepburn T."/>
            <person name="Howarth C."/>
            <person name="Jen D."/>
            <person name="Larson L."/>
            <person name="Mehta T."/>
            <person name="Neiman D."/>
            <person name="Pearson M."/>
            <person name="Roberts A."/>
            <person name="Saif S."/>
            <person name="Shea T."/>
            <person name="Shenoy N."/>
            <person name="Sisk P."/>
            <person name="Stolte C."/>
            <person name="Sykes S."/>
            <person name="Walk T."/>
            <person name="White J."/>
            <person name="Yandava C."/>
            <person name="Haas B."/>
            <person name="Nusbaum C."/>
            <person name="Birren B."/>
        </authorList>
    </citation>
    <scope>NUCLEOTIDE SEQUENCE</scope>
    <source>
        <strain evidence="5">R3-111a-1</strain>
    </source>
</reference>